<proteinExistence type="predicted"/>
<dbReference type="Proteomes" id="UP000270743">
    <property type="component" value="Unassembled WGS sequence"/>
</dbReference>
<dbReference type="OrthoDB" id="5567017at2"/>
<evidence type="ECO:0000313" key="4">
    <source>
        <dbReference type="Proteomes" id="UP000270743"/>
    </source>
</evidence>
<feature type="signal peptide" evidence="2">
    <location>
        <begin position="1"/>
        <end position="21"/>
    </location>
</feature>
<protein>
    <recommendedName>
        <fullName evidence="5">MxaK protein</fullName>
    </recommendedName>
</protein>
<gene>
    <name evidence="3" type="ORF">PARHAE_01371</name>
</gene>
<dbReference type="AlphaFoldDB" id="A0A3S4GMH5"/>
<feature type="region of interest" description="Disordered" evidence="1">
    <location>
        <begin position="157"/>
        <end position="183"/>
    </location>
</feature>
<evidence type="ECO:0000256" key="2">
    <source>
        <dbReference type="SAM" id="SignalP"/>
    </source>
</evidence>
<keyword evidence="2" id="KW-0732">Signal</keyword>
<accession>A0A3S4GMH5</accession>
<evidence type="ECO:0000256" key="1">
    <source>
        <dbReference type="SAM" id="MobiDB-lite"/>
    </source>
</evidence>
<keyword evidence="4" id="KW-1185">Reference proteome</keyword>
<reference evidence="3 4" key="1">
    <citation type="submission" date="2018-12" db="EMBL/GenBank/DDBJ databases">
        <authorList>
            <person name="Criscuolo A."/>
        </authorList>
    </citation>
    <scope>NUCLEOTIDE SEQUENCE [LARGE SCALE GENOMIC DNA]</scope>
    <source>
        <strain evidence="3">ACIP1116241</strain>
    </source>
</reference>
<evidence type="ECO:0000313" key="3">
    <source>
        <dbReference type="EMBL" id="VDS08188.1"/>
    </source>
</evidence>
<evidence type="ECO:0008006" key="5">
    <source>
        <dbReference type="Google" id="ProtNLM"/>
    </source>
</evidence>
<dbReference type="EMBL" id="UZWE01000025">
    <property type="protein sequence ID" value="VDS08188.1"/>
    <property type="molecule type" value="Genomic_DNA"/>
</dbReference>
<sequence>MRRLAFMALLLCLAASLAATAWFGRAVWQDARDNAAIRDLAAGRDAIPAASADPRATHARILFLAWRDRLPEAQDRLPLLVGAPPELLSEASYAIGNARMRAGFQQIEAGNFENAETEISLAKTAYRDALRAVPGFRDGKVNLDLAMRLVRDLPRPLADGESDPLAQPRRLWTDLPGLPRGAP</sequence>
<feature type="chain" id="PRO_5018575847" description="MxaK protein" evidence="2">
    <location>
        <begin position="22"/>
        <end position="183"/>
    </location>
</feature>
<organism evidence="3 4">
    <name type="scientific">Paracoccus haematequi</name>
    <dbReference type="NCBI Taxonomy" id="2491866"/>
    <lineage>
        <taxon>Bacteria</taxon>
        <taxon>Pseudomonadati</taxon>
        <taxon>Pseudomonadota</taxon>
        <taxon>Alphaproteobacteria</taxon>
        <taxon>Rhodobacterales</taxon>
        <taxon>Paracoccaceae</taxon>
        <taxon>Paracoccus</taxon>
    </lineage>
</organism>
<dbReference type="RefSeq" id="WP_126153874.1">
    <property type="nucleotide sequence ID" value="NZ_UZWE01000025.1"/>
</dbReference>
<name>A0A3S4GMH5_9RHOB</name>